<proteinExistence type="inferred from homology"/>
<gene>
    <name evidence="5" type="ORF">CLV84_3524</name>
</gene>
<dbReference type="EMBL" id="PTJC01000006">
    <property type="protein sequence ID" value="PPK86589.1"/>
    <property type="molecule type" value="Genomic_DNA"/>
</dbReference>
<dbReference type="InterPro" id="IPR020904">
    <property type="entry name" value="Sc_DH/Rdtase_CS"/>
</dbReference>
<keyword evidence="3" id="KW-0802">TPR repeat</keyword>
<dbReference type="PRINTS" id="PR00080">
    <property type="entry name" value="SDRFAMILY"/>
</dbReference>
<dbReference type="FunFam" id="3.40.50.720:FF:000047">
    <property type="entry name" value="NADP-dependent L-serine/L-allo-threonine dehydrogenase"/>
    <property type="match status" value="1"/>
</dbReference>
<dbReference type="Gene3D" id="1.25.40.10">
    <property type="entry name" value="Tetratricopeptide repeat domain"/>
    <property type="match status" value="2"/>
</dbReference>
<name>A0A2S6I628_9BACT</name>
<evidence type="ECO:0000256" key="1">
    <source>
        <dbReference type="ARBA" id="ARBA00006484"/>
    </source>
</evidence>
<evidence type="ECO:0000256" key="2">
    <source>
        <dbReference type="ARBA" id="ARBA00023002"/>
    </source>
</evidence>
<comment type="similarity">
    <text evidence="1">Belongs to the short-chain dehydrogenases/reductases (SDR) family.</text>
</comment>
<protein>
    <submittedName>
        <fullName evidence="5">NADP-dependent 3-hydroxy acid dehydrogenase YdfG</fullName>
    </submittedName>
</protein>
<evidence type="ECO:0000313" key="6">
    <source>
        <dbReference type="Proteomes" id="UP000237662"/>
    </source>
</evidence>
<dbReference type="InterPro" id="IPR019734">
    <property type="entry name" value="TPR_rpt"/>
</dbReference>
<evidence type="ECO:0000313" key="5">
    <source>
        <dbReference type="EMBL" id="PPK86589.1"/>
    </source>
</evidence>
<sequence length="765" mass="84977">MSILAIAYSQEDLSAAQRISAAVEADIELEHYPVGRANDGELLTDILRKNRLPLILLISDSLLTNPNAMQGLIGVMERTDQILPLVIDAHRLEPSTGEVISVETRLFDRTDVMHYLSHWQDRYIELRRGGDDYTDAVSQHAFKAYLRKIRETSVGVEEVLEQLLDLDPLPDRELREADYDPIYQLAGLPAPEPAQQHQEESTASAAEQSEGGASGAGVTMRDKVADHSGNDRPGSEPADAIIRRAWRMSDAGNTEEALEELTEGREDRPEHAELHYQYALMLALAADRIDAARTEITELLTREPNHAEALFLAGELHLAAGDYLLARQRWQRLADLQPGYPELNQRLGYLLTDHFPADHREAATYLSRATKDSSVRGETYYRYGKLLAGPLDRPKKAFKALQMAVEIDPEHAPAHYLLAVLEFDRGRLNHARQNFLLAVNLEPAYGTPANRRAFSAGHHAPPVEKKPPVASDALSALKQNIAELEAMLSDREAPHAEVKVRRGAGKTVFLSGATSGIGLATARRLAEEGYRLILAARRKERLDAVARELRNAAGIDVHTLELDVTDRERVGEELANLPEAWRAIDILINNAGKAKGFDPIHRGDLDHWDEMIDVNLRGLLYVTRAISPGMVARKGGTIINVASTAGKEVYPNGNVYCATKHAVDALTHSMRLDLVEHGIRVGQICPAHVEETEFALVRFDGDRERAKIYQDFQPLRSRDVAETIHFMISQPPHVNILDVVLQGTQQASSTVVDRSGRARFAPEEE</sequence>
<keyword evidence="6" id="KW-1185">Reference proteome</keyword>
<comment type="caution">
    <text evidence="5">The sequence shown here is derived from an EMBL/GenBank/DDBJ whole genome shotgun (WGS) entry which is preliminary data.</text>
</comment>
<dbReference type="InterPro" id="IPR011990">
    <property type="entry name" value="TPR-like_helical_dom_sf"/>
</dbReference>
<dbReference type="OrthoDB" id="9775296at2"/>
<feature type="repeat" description="TPR" evidence="3">
    <location>
        <begin position="307"/>
        <end position="340"/>
    </location>
</feature>
<accession>A0A2S6I628</accession>
<dbReference type="RefSeq" id="WP_104421015.1">
    <property type="nucleotide sequence ID" value="NZ_PTJC01000006.1"/>
</dbReference>
<dbReference type="Pfam" id="PF13432">
    <property type="entry name" value="TPR_16"/>
    <property type="match status" value="1"/>
</dbReference>
<dbReference type="SMART" id="SM00028">
    <property type="entry name" value="TPR"/>
    <property type="match status" value="3"/>
</dbReference>
<dbReference type="Proteomes" id="UP000237662">
    <property type="component" value="Unassembled WGS sequence"/>
</dbReference>
<dbReference type="SUPFAM" id="SSF48452">
    <property type="entry name" value="TPR-like"/>
    <property type="match status" value="1"/>
</dbReference>
<evidence type="ECO:0000256" key="3">
    <source>
        <dbReference type="PROSITE-ProRule" id="PRU00339"/>
    </source>
</evidence>
<dbReference type="Gene3D" id="3.40.50.720">
    <property type="entry name" value="NAD(P)-binding Rossmann-like Domain"/>
    <property type="match status" value="1"/>
</dbReference>
<dbReference type="PROSITE" id="PS00061">
    <property type="entry name" value="ADH_SHORT"/>
    <property type="match status" value="1"/>
</dbReference>
<feature type="region of interest" description="Disordered" evidence="4">
    <location>
        <begin position="192"/>
        <end position="217"/>
    </location>
</feature>
<keyword evidence="2" id="KW-0560">Oxidoreductase</keyword>
<dbReference type="SUPFAM" id="SSF51735">
    <property type="entry name" value="NAD(P)-binding Rossmann-fold domains"/>
    <property type="match status" value="1"/>
</dbReference>
<dbReference type="InterPro" id="IPR002347">
    <property type="entry name" value="SDR_fam"/>
</dbReference>
<dbReference type="PRINTS" id="PR00081">
    <property type="entry name" value="GDHRDH"/>
</dbReference>
<reference evidence="5 6" key="1">
    <citation type="submission" date="2018-02" db="EMBL/GenBank/DDBJ databases">
        <title>Genomic Encyclopedia of Archaeal and Bacterial Type Strains, Phase II (KMG-II): from individual species to whole genera.</title>
        <authorList>
            <person name="Goeker M."/>
        </authorList>
    </citation>
    <scope>NUCLEOTIDE SEQUENCE [LARGE SCALE GENOMIC DNA]</scope>
    <source>
        <strain evidence="5 6">DSM 29526</strain>
    </source>
</reference>
<feature type="compositionally biased region" description="Low complexity" evidence="4">
    <location>
        <begin position="201"/>
        <end position="211"/>
    </location>
</feature>
<evidence type="ECO:0000256" key="4">
    <source>
        <dbReference type="SAM" id="MobiDB-lite"/>
    </source>
</evidence>
<dbReference type="PROSITE" id="PS50005">
    <property type="entry name" value="TPR"/>
    <property type="match status" value="1"/>
</dbReference>
<dbReference type="GO" id="GO:0016616">
    <property type="term" value="F:oxidoreductase activity, acting on the CH-OH group of donors, NAD or NADP as acceptor"/>
    <property type="evidence" value="ECO:0007669"/>
    <property type="project" value="UniProtKB-ARBA"/>
</dbReference>
<dbReference type="AlphaFoldDB" id="A0A2S6I628"/>
<organism evidence="5 6">
    <name type="scientific">Neolewinella xylanilytica</name>
    <dbReference type="NCBI Taxonomy" id="1514080"/>
    <lineage>
        <taxon>Bacteria</taxon>
        <taxon>Pseudomonadati</taxon>
        <taxon>Bacteroidota</taxon>
        <taxon>Saprospiria</taxon>
        <taxon>Saprospirales</taxon>
        <taxon>Lewinellaceae</taxon>
        <taxon>Neolewinella</taxon>
    </lineage>
</organism>
<dbReference type="Pfam" id="PF00106">
    <property type="entry name" value="adh_short"/>
    <property type="match status" value="1"/>
</dbReference>
<dbReference type="InterPro" id="IPR036291">
    <property type="entry name" value="NAD(P)-bd_dom_sf"/>
</dbReference>
<dbReference type="PANTHER" id="PTHR42901:SF1">
    <property type="entry name" value="ALCOHOL DEHYDROGENASE"/>
    <property type="match status" value="1"/>
</dbReference>
<dbReference type="PANTHER" id="PTHR42901">
    <property type="entry name" value="ALCOHOL DEHYDROGENASE"/>
    <property type="match status" value="1"/>
</dbReference>